<evidence type="ECO:0000313" key="3">
    <source>
        <dbReference type="Proteomes" id="UP001497512"/>
    </source>
</evidence>
<feature type="compositionally biased region" description="Low complexity" evidence="1">
    <location>
        <begin position="24"/>
        <end position="37"/>
    </location>
</feature>
<evidence type="ECO:0000313" key="2">
    <source>
        <dbReference type="EMBL" id="CAK9191695.1"/>
    </source>
</evidence>
<gene>
    <name evidence="2" type="ORF">CSSPTR1EN2_LOCUS1519</name>
</gene>
<reference evidence="2 3" key="1">
    <citation type="submission" date="2024-02" db="EMBL/GenBank/DDBJ databases">
        <authorList>
            <consortium name="ELIXIR-Norway"/>
            <consortium name="Elixir Norway"/>
        </authorList>
    </citation>
    <scope>NUCLEOTIDE SEQUENCE [LARGE SCALE GENOMIC DNA]</scope>
</reference>
<sequence>MLKALQVYPETEKDDNLLHAANASRSPVPRWSRPSARSSDDKDSRCGLSRIPNPPPPPPLSTDNFLSGVASFQQPSIPMPETPPVQGFTSQELSCSEYSHKSSLGWQRQQQLLGDSHEFAEPEPSAVAAKLNKTALVGGQQEEQTLEELLSSMGVSLTLDQENLDFSYALEYRAPPPTTMHHDDGGTGFGTMAMADNNALIDSHPVLMRYVF</sequence>
<dbReference type="Proteomes" id="UP001497512">
    <property type="component" value="Chromosome 1"/>
</dbReference>
<accession>A0ABP0TBQ5</accession>
<name>A0ABP0TBQ5_9BRYO</name>
<organism evidence="2 3">
    <name type="scientific">Sphagnum troendelagicum</name>
    <dbReference type="NCBI Taxonomy" id="128251"/>
    <lineage>
        <taxon>Eukaryota</taxon>
        <taxon>Viridiplantae</taxon>
        <taxon>Streptophyta</taxon>
        <taxon>Embryophyta</taxon>
        <taxon>Bryophyta</taxon>
        <taxon>Sphagnophytina</taxon>
        <taxon>Sphagnopsida</taxon>
        <taxon>Sphagnales</taxon>
        <taxon>Sphagnaceae</taxon>
        <taxon>Sphagnum</taxon>
    </lineage>
</organism>
<protein>
    <submittedName>
        <fullName evidence="2">Uncharacterized protein</fullName>
    </submittedName>
</protein>
<feature type="region of interest" description="Disordered" evidence="1">
    <location>
        <begin position="1"/>
        <end position="66"/>
    </location>
</feature>
<proteinExistence type="predicted"/>
<keyword evidence="3" id="KW-1185">Reference proteome</keyword>
<evidence type="ECO:0000256" key="1">
    <source>
        <dbReference type="SAM" id="MobiDB-lite"/>
    </source>
</evidence>
<dbReference type="EMBL" id="OZ019893">
    <property type="protein sequence ID" value="CAK9191695.1"/>
    <property type="molecule type" value="Genomic_DNA"/>
</dbReference>